<keyword evidence="6" id="KW-1278">Translocase</keyword>
<proteinExistence type="predicted"/>
<keyword evidence="7 10" id="KW-1133">Transmembrane helix</keyword>
<dbReference type="GO" id="GO:0016491">
    <property type="term" value="F:oxidoreductase activity"/>
    <property type="evidence" value="ECO:0007669"/>
    <property type="project" value="InterPro"/>
</dbReference>
<feature type="transmembrane region" description="Helical" evidence="10">
    <location>
        <begin position="44"/>
        <end position="63"/>
    </location>
</feature>
<dbReference type="InterPro" id="IPR027387">
    <property type="entry name" value="Cytb/b6-like_sf"/>
</dbReference>
<protein>
    <submittedName>
        <fullName evidence="12">Unannotated protein</fullName>
    </submittedName>
</protein>
<keyword evidence="5" id="KW-0479">Metal-binding</keyword>
<dbReference type="PROSITE" id="PS51002">
    <property type="entry name" value="CYTB_NTER"/>
    <property type="match status" value="1"/>
</dbReference>
<evidence type="ECO:0000256" key="9">
    <source>
        <dbReference type="ARBA" id="ARBA00023136"/>
    </source>
</evidence>
<sequence length="554" mass="61367">MSITVKAAGAGVTYVDQRAPISSLLKANLRKIFPDHWSFMLGEIALYSFLILLLTGVYLTIWFKPSMTDVIYNGSFAPLDGIPMSEAYASALNISFDVRGGLLIRQIHHWAALFFMAAMMVHMFRIFFTGAFRKPRELNWVIGGSMILIGILEGFAGYSLPDDLLSGVGVRIVAGIVEGIPVIGTYLMFFIFGGQFPGSDFIPRLYTFHVLLVPGILLAMIGIHLVLVFYHKHTQYPGAGRTNTNVVGFPLFPVYTAKAGGFFFVVFGVTTLIAAFVTINPIWAYGPYVPDQVTAGSQPDWYIGFLDGALRAFPNWESVIWGHTISWNVFLPSAVMPGLLVTVLIIYPFIEAWVTGDKREHHLLDRPRNAPTRTAIGVMAISFYGVLVINGANDIIAQAFNVSFNQLTWFTRIGVFVIPPLMFIATRRFCLGLQRRDRDLLLHGRESGQILRLPHGEFIEIHTPISDEQKAVILSKIDVPVMALPVATDANGVATPKLRAKRRRARWSRAYFGDNVARPTAQELEEAAHHAHEAHAHEVHAHGAGELADAGKDH</sequence>
<reference evidence="12" key="1">
    <citation type="submission" date="2020-05" db="EMBL/GenBank/DDBJ databases">
        <authorList>
            <person name="Chiriac C."/>
            <person name="Salcher M."/>
            <person name="Ghai R."/>
            <person name="Kavagutti S V."/>
        </authorList>
    </citation>
    <scope>NUCLEOTIDE SEQUENCE</scope>
</reference>
<dbReference type="FunFam" id="1.20.810.10:FF:000007">
    <property type="entry name" value="Ubiquinol-cytochrome C reductase B subunit"/>
    <property type="match status" value="1"/>
</dbReference>
<feature type="transmembrane region" description="Helical" evidence="10">
    <location>
        <begin position="370"/>
        <end position="389"/>
    </location>
</feature>
<keyword evidence="9 10" id="KW-0472">Membrane</keyword>
<evidence type="ECO:0000256" key="7">
    <source>
        <dbReference type="ARBA" id="ARBA00022989"/>
    </source>
</evidence>
<feature type="transmembrane region" description="Helical" evidence="10">
    <location>
        <begin position="172"/>
        <end position="194"/>
    </location>
</feature>
<dbReference type="EMBL" id="CAFBPU010000048">
    <property type="protein sequence ID" value="CAB5037874.1"/>
    <property type="molecule type" value="Genomic_DNA"/>
</dbReference>
<feature type="transmembrane region" description="Helical" evidence="10">
    <location>
        <begin position="262"/>
        <end position="283"/>
    </location>
</feature>
<dbReference type="GO" id="GO:0005886">
    <property type="term" value="C:plasma membrane"/>
    <property type="evidence" value="ECO:0007669"/>
    <property type="project" value="UniProtKB-SubCell"/>
</dbReference>
<dbReference type="PANTHER" id="PTHR19271:SF16">
    <property type="entry name" value="CYTOCHROME B"/>
    <property type="match status" value="1"/>
</dbReference>
<feature type="transmembrane region" description="Helical" evidence="10">
    <location>
        <begin position="140"/>
        <end position="160"/>
    </location>
</feature>
<keyword evidence="4 10" id="KW-0812">Transmembrane</keyword>
<comment type="subcellular location">
    <subcellularLocation>
        <location evidence="1">Cell membrane</location>
        <topology evidence="1">Multi-pass membrane protein</topology>
    </subcellularLocation>
</comment>
<dbReference type="InterPro" id="IPR016174">
    <property type="entry name" value="Di-haem_cyt_TM"/>
</dbReference>
<dbReference type="InterPro" id="IPR005797">
    <property type="entry name" value="Cyt_b/b6_N"/>
</dbReference>
<evidence type="ECO:0000256" key="5">
    <source>
        <dbReference type="ARBA" id="ARBA00022723"/>
    </source>
</evidence>
<evidence type="ECO:0000256" key="4">
    <source>
        <dbReference type="ARBA" id="ARBA00022692"/>
    </source>
</evidence>
<evidence type="ECO:0000256" key="1">
    <source>
        <dbReference type="ARBA" id="ARBA00004651"/>
    </source>
</evidence>
<keyword evidence="8" id="KW-0408">Iron</keyword>
<evidence type="ECO:0000313" key="12">
    <source>
        <dbReference type="EMBL" id="CAB5037874.1"/>
    </source>
</evidence>
<feature type="transmembrane region" description="Helical" evidence="10">
    <location>
        <begin position="206"/>
        <end position="230"/>
    </location>
</feature>
<evidence type="ECO:0000259" key="11">
    <source>
        <dbReference type="PROSITE" id="PS51002"/>
    </source>
</evidence>
<evidence type="ECO:0000256" key="10">
    <source>
        <dbReference type="SAM" id="Phobius"/>
    </source>
</evidence>
<keyword evidence="3" id="KW-1003">Cell membrane</keyword>
<organism evidence="12">
    <name type="scientific">freshwater metagenome</name>
    <dbReference type="NCBI Taxonomy" id="449393"/>
    <lineage>
        <taxon>unclassified sequences</taxon>
        <taxon>metagenomes</taxon>
        <taxon>ecological metagenomes</taxon>
    </lineage>
</organism>
<dbReference type="GO" id="GO:0022904">
    <property type="term" value="P:respiratory electron transport chain"/>
    <property type="evidence" value="ECO:0007669"/>
    <property type="project" value="InterPro"/>
</dbReference>
<keyword evidence="2" id="KW-0813">Transport</keyword>
<name>A0A6J7S951_9ZZZZ</name>
<feature type="transmembrane region" description="Helical" evidence="10">
    <location>
        <begin position="109"/>
        <end position="128"/>
    </location>
</feature>
<evidence type="ECO:0000256" key="2">
    <source>
        <dbReference type="ARBA" id="ARBA00022448"/>
    </source>
</evidence>
<dbReference type="AlphaFoldDB" id="A0A6J7S951"/>
<evidence type="ECO:0000256" key="6">
    <source>
        <dbReference type="ARBA" id="ARBA00022967"/>
    </source>
</evidence>
<feature type="transmembrane region" description="Helical" evidence="10">
    <location>
        <begin position="329"/>
        <end position="350"/>
    </location>
</feature>
<accession>A0A6J7S951</accession>
<dbReference type="Pfam" id="PF13631">
    <property type="entry name" value="Cytochrom_B_N_2"/>
    <property type="match status" value="1"/>
</dbReference>
<gene>
    <name evidence="12" type="ORF">UFOPK4150_01900</name>
</gene>
<dbReference type="Gene3D" id="1.20.810.10">
    <property type="entry name" value="Cytochrome Bc1 Complex, Chain C"/>
    <property type="match status" value="1"/>
</dbReference>
<dbReference type="PANTHER" id="PTHR19271">
    <property type="entry name" value="CYTOCHROME B"/>
    <property type="match status" value="1"/>
</dbReference>
<feature type="transmembrane region" description="Helical" evidence="10">
    <location>
        <begin position="409"/>
        <end position="426"/>
    </location>
</feature>
<evidence type="ECO:0000256" key="3">
    <source>
        <dbReference type="ARBA" id="ARBA00022475"/>
    </source>
</evidence>
<feature type="domain" description="Cytochrome b/b6 N-terminal region profile" evidence="11">
    <location>
        <begin position="11"/>
        <end position="237"/>
    </location>
</feature>
<dbReference type="SUPFAM" id="SSF81342">
    <property type="entry name" value="Transmembrane di-heme cytochromes"/>
    <property type="match status" value="1"/>
</dbReference>
<dbReference type="GO" id="GO:0046872">
    <property type="term" value="F:metal ion binding"/>
    <property type="evidence" value="ECO:0007669"/>
    <property type="project" value="UniProtKB-KW"/>
</dbReference>
<evidence type="ECO:0000256" key="8">
    <source>
        <dbReference type="ARBA" id="ARBA00023004"/>
    </source>
</evidence>
<dbReference type="GO" id="GO:0009055">
    <property type="term" value="F:electron transfer activity"/>
    <property type="evidence" value="ECO:0007669"/>
    <property type="project" value="InterPro"/>
</dbReference>